<evidence type="ECO:0000256" key="4">
    <source>
        <dbReference type="ARBA" id="ARBA00023136"/>
    </source>
</evidence>
<feature type="transmembrane region" description="Helical" evidence="5">
    <location>
        <begin position="55"/>
        <end position="77"/>
    </location>
</feature>
<evidence type="ECO:0000256" key="5">
    <source>
        <dbReference type="SAM" id="Phobius"/>
    </source>
</evidence>
<gene>
    <name evidence="8" type="ORF">FTW19_01290</name>
</gene>
<dbReference type="Proteomes" id="UP000321820">
    <property type="component" value="Chromosome"/>
</dbReference>
<dbReference type="InterPro" id="IPR007829">
    <property type="entry name" value="TM2"/>
</dbReference>
<dbReference type="InterPro" id="IPR026870">
    <property type="entry name" value="Zinc_ribbon_dom"/>
</dbReference>
<organism evidence="8 9">
    <name type="scientific">Terriglobus albidus</name>
    <dbReference type="NCBI Taxonomy" id="1592106"/>
    <lineage>
        <taxon>Bacteria</taxon>
        <taxon>Pseudomonadati</taxon>
        <taxon>Acidobacteriota</taxon>
        <taxon>Terriglobia</taxon>
        <taxon>Terriglobales</taxon>
        <taxon>Acidobacteriaceae</taxon>
        <taxon>Terriglobus</taxon>
    </lineage>
</organism>
<keyword evidence="4 5" id="KW-0472">Membrane</keyword>
<feature type="transmembrane region" description="Helical" evidence="5">
    <location>
        <begin position="30"/>
        <end position="49"/>
    </location>
</feature>
<dbReference type="AlphaFoldDB" id="A0A5B9E5A9"/>
<keyword evidence="9" id="KW-1185">Reference proteome</keyword>
<dbReference type="InterPro" id="IPR038587">
    <property type="entry name" value="Ribosomal_eL40_sf"/>
</dbReference>
<dbReference type="OrthoDB" id="9816361at2"/>
<dbReference type="RefSeq" id="WP_147645892.1">
    <property type="nucleotide sequence ID" value="NZ_CP042806.1"/>
</dbReference>
<evidence type="ECO:0000313" key="9">
    <source>
        <dbReference type="Proteomes" id="UP000321820"/>
    </source>
</evidence>
<evidence type="ECO:0000259" key="6">
    <source>
        <dbReference type="Pfam" id="PF05154"/>
    </source>
</evidence>
<feature type="domain" description="TM2" evidence="6">
    <location>
        <begin position="27"/>
        <end position="75"/>
    </location>
</feature>
<proteinExistence type="predicted"/>
<protein>
    <submittedName>
        <fullName evidence="8">NINE protein</fullName>
    </submittedName>
</protein>
<dbReference type="Pfam" id="PF13240">
    <property type="entry name" value="Zn_Ribbon_1"/>
    <property type="match status" value="1"/>
</dbReference>
<evidence type="ECO:0000313" key="8">
    <source>
        <dbReference type="EMBL" id="QEE26754.1"/>
    </source>
</evidence>
<evidence type="ECO:0000256" key="2">
    <source>
        <dbReference type="ARBA" id="ARBA00022692"/>
    </source>
</evidence>
<dbReference type="Pfam" id="PF05154">
    <property type="entry name" value="TM2"/>
    <property type="match status" value="1"/>
</dbReference>
<name>A0A5B9E5A9_9BACT</name>
<feature type="domain" description="Zinc-ribbon" evidence="7">
    <location>
        <begin position="122"/>
        <end position="142"/>
    </location>
</feature>
<reference evidence="8 9" key="1">
    <citation type="submission" date="2019-08" db="EMBL/GenBank/DDBJ databases">
        <title>Complete genome sequence of Terriglobus albidus strain ORNL.</title>
        <authorList>
            <person name="Podar M."/>
        </authorList>
    </citation>
    <scope>NUCLEOTIDE SEQUENCE [LARGE SCALE GENOMIC DNA]</scope>
    <source>
        <strain evidence="8 9">ORNL</strain>
    </source>
</reference>
<keyword evidence="2 5" id="KW-0812">Transmembrane</keyword>
<accession>A0A5B9E5A9</accession>
<evidence type="ECO:0000259" key="7">
    <source>
        <dbReference type="Pfam" id="PF13240"/>
    </source>
</evidence>
<sequence>MTGDPYTAGMTDAQRAYFYSEYQNQRKDEVAGILFAFFLGSFGAHHFYLKRNGMGILYACFFWSGIPGLIALVECFFMPGRVREYNALLALQIQQMILNGTPAPAPPPANNHNPYLANGRVCSQCGAQLEQGAQFCPKCGTRVA</sequence>
<evidence type="ECO:0000256" key="1">
    <source>
        <dbReference type="ARBA" id="ARBA00004141"/>
    </source>
</evidence>
<dbReference type="GO" id="GO:0016020">
    <property type="term" value="C:membrane"/>
    <property type="evidence" value="ECO:0007669"/>
    <property type="project" value="UniProtKB-SubCell"/>
</dbReference>
<dbReference type="EMBL" id="CP042806">
    <property type="protein sequence ID" value="QEE26754.1"/>
    <property type="molecule type" value="Genomic_DNA"/>
</dbReference>
<comment type="subcellular location">
    <subcellularLocation>
        <location evidence="1">Membrane</location>
        <topology evidence="1">Multi-pass membrane protein</topology>
    </subcellularLocation>
</comment>
<dbReference type="KEGG" id="talb:FTW19_01290"/>
<keyword evidence="3 5" id="KW-1133">Transmembrane helix</keyword>
<evidence type="ECO:0000256" key="3">
    <source>
        <dbReference type="ARBA" id="ARBA00022989"/>
    </source>
</evidence>
<dbReference type="Gene3D" id="4.10.1060.50">
    <property type="match status" value="1"/>
</dbReference>